<dbReference type="Gene3D" id="3.30.70.1320">
    <property type="entry name" value="Multidrug efflux transporter AcrB pore domain like"/>
    <property type="match status" value="1"/>
</dbReference>
<proteinExistence type="predicted"/>
<dbReference type="GO" id="GO:0042910">
    <property type="term" value="F:xenobiotic transmembrane transporter activity"/>
    <property type="evidence" value="ECO:0007669"/>
    <property type="project" value="TreeGrafter"/>
</dbReference>
<dbReference type="SUPFAM" id="SSF82866">
    <property type="entry name" value="Multidrug efflux transporter AcrB transmembrane domain"/>
    <property type="match status" value="2"/>
</dbReference>
<reference evidence="2 3" key="1">
    <citation type="submission" date="2019-12" db="EMBL/GenBank/DDBJ databases">
        <title>Roseobacter cerasinus sp. nov., isolated from seawater around aquaculture.</title>
        <authorList>
            <person name="Muramatsu S."/>
            <person name="Takabe Y."/>
            <person name="Mori K."/>
            <person name="Takaichi S."/>
            <person name="Hanada S."/>
        </authorList>
    </citation>
    <scope>NUCLEOTIDE SEQUENCE [LARGE SCALE GENOMIC DNA]</scope>
    <source>
        <strain evidence="2 3">AI77</strain>
    </source>
</reference>
<dbReference type="AlphaFoldDB" id="A0A640VWF7"/>
<comment type="caution">
    <text evidence="2">The sequence shown here is derived from an EMBL/GenBank/DDBJ whole genome shotgun (WGS) entry which is preliminary data.</text>
</comment>
<feature type="transmembrane region" description="Helical" evidence="1">
    <location>
        <begin position="518"/>
        <end position="539"/>
    </location>
</feature>
<evidence type="ECO:0000256" key="1">
    <source>
        <dbReference type="SAM" id="Phobius"/>
    </source>
</evidence>
<dbReference type="Gene3D" id="1.20.1640.10">
    <property type="entry name" value="Multidrug efflux transporter AcrB transmembrane domain"/>
    <property type="match status" value="2"/>
</dbReference>
<dbReference type="PANTHER" id="PTHR32063:SF33">
    <property type="entry name" value="RND SUPERFAMILY EFFLUX PUMP PERMEASE COMPONENT"/>
    <property type="match status" value="1"/>
</dbReference>
<feature type="transmembrane region" description="Helical" evidence="1">
    <location>
        <begin position="893"/>
        <end position="913"/>
    </location>
</feature>
<dbReference type="Gene3D" id="3.30.70.1430">
    <property type="entry name" value="Multidrug efflux transporter AcrB pore domain"/>
    <property type="match status" value="2"/>
</dbReference>
<dbReference type="Gene3D" id="3.30.2090.10">
    <property type="entry name" value="Multidrug efflux transporter AcrB TolC docking domain, DN and DC subdomains"/>
    <property type="match status" value="2"/>
</dbReference>
<feature type="transmembrane region" description="Helical" evidence="1">
    <location>
        <begin position="1041"/>
        <end position="1066"/>
    </location>
</feature>
<dbReference type="InterPro" id="IPR001036">
    <property type="entry name" value="Acrflvin-R"/>
</dbReference>
<sequence>MLSYFTRHRTLANLVFIAMIMAGLFAMPNMRAQFFPDATFDRITVTTAWKRASSDDVDSAIVQLMEPELMRVEGVTRSTSQARPGRSVITLEFEPNWDMSRAADEVQDAVDAITDLPEGAEDPRVRRSVRRDQVTNVVIAGPVSPEQLVLYGDELVQRLFAKGVTRTTLLGFAAPQITVEVPSAQLIAHDVTMAEISAAIAAEVDNAPAGSVTGANARVSTGTKKRGPDEIAQIVLRSNPDGSKLRIGDVASVVQDRRDRNRSYFVAGNPAITVRVDRADGGDSIEVQRIVEETAAEMRATLQPGMSIDLIWTRAEAITSRLNTLINNGLAGLGLVLCLLFLFLNARTAFWVAAGIPAAMMAAIGLMYAAGLTLNMISLFGLIITLGIVVDDAIVVAEHADHRVRHLGEPPFVAAERAAGRMAMPVFAATITTVIAFMGLLVVGGWFGTVVKDIPYTVIAVLLASLVECFLVLPNHMAHALAAQAKDRWYDWPSRQVNRGFVWVRETLFKPMMAGVIAARYVVISGLILVLAIQVSHFITGEAQWRFWNAPERSSITGNFAMVEGASREDTRAMVLELQRATDELAAEYEAEHGVNPVTYSFTRIGGNIGRGLAGVDGKSADLLGSISISLIDADARPYSSSAFARDLREKVTEHPLTEVLSFRGRRTGQGGDSLSVEFSGRGSEALKAASLELQEALLRYPEVLAVQDDLAYDKEELVLDLTARGQALGFTIDGLGRVLRDRLGGIEAATFPDGPRSATIMVQLPEGELTADFLDRTHLRAADGVYVPLSDIVTVTSRIGFRTINRVNGIRVISVTGDITEDDPQRAVEIETALTDDILPQIAAKYQVNWELSGLSEEEDRFLQETLNGLILCLLGIYLVLAWVFGSWTRPLLVMSVAPFGLVGVIYGHMAWEIPLNIFTVVGLLGMIGIIINDSIVLITTIDDYARDRGLIPSIIEGASDRLRPVMLTTLTTVFGMLPMLQEQSRQAEFLKPTIITLVYGLGFGMVIVLLLVPALMAIQHDFARQVRAMRRGVVAPVRAVRLGFGLLWVAIIGWCAATLGWAMVQSEILPALSATLPWIATWPVMAAALFTFVAGSAGLVVMAYCIAATALLVERRRA</sequence>
<dbReference type="Pfam" id="PF00873">
    <property type="entry name" value="ACR_tran"/>
    <property type="match status" value="1"/>
</dbReference>
<accession>A0A640VWF7</accession>
<name>A0A640VWF7_9RHOB</name>
<dbReference type="Proteomes" id="UP000436522">
    <property type="component" value="Unassembled WGS sequence"/>
</dbReference>
<feature type="transmembrane region" description="Helical" evidence="1">
    <location>
        <begin position="426"/>
        <end position="448"/>
    </location>
</feature>
<protein>
    <submittedName>
        <fullName evidence="2">Multidrug transporter AcrB</fullName>
    </submittedName>
</protein>
<dbReference type="PANTHER" id="PTHR32063">
    <property type="match status" value="1"/>
</dbReference>
<feature type="transmembrane region" description="Helical" evidence="1">
    <location>
        <begin position="350"/>
        <end position="370"/>
    </location>
</feature>
<dbReference type="Gene3D" id="3.30.70.1440">
    <property type="entry name" value="Multidrug efflux transporter AcrB pore domain"/>
    <property type="match status" value="1"/>
</dbReference>
<evidence type="ECO:0000313" key="2">
    <source>
        <dbReference type="EMBL" id="GFE52227.1"/>
    </source>
</evidence>
<organism evidence="2 3">
    <name type="scientific">Roseobacter cerasinus</name>
    <dbReference type="NCBI Taxonomy" id="2602289"/>
    <lineage>
        <taxon>Bacteria</taxon>
        <taxon>Pseudomonadati</taxon>
        <taxon>Pseudomonadota</taxon>
        <taxon>Alphaproteobacteria</taxon>
        <taxon>Rhodobacterales</taxon>
        <taxon>Roseobacteraceae</taxon>
        <taxon>Roseobacter</taxon>
    </lineage>
</organism>
<feature type="transmembrane region" description="Helical" evidence="1">
    <location>
        <begin position="376"/>
        <end position="397"/>
    </location>
</feature>
<feature type="transmembrane region" description="Helical" evidence="1">
    <location>
        <begin position="1086"/>
        <end position="1115"/>
    </location>
</feature>
<gene>
    <name evidence="2" type="ORF">So717_39800</name>
</gene>
<dbReference type="SUPFAM" id="SSF82714">
    <property type="entry name" value="Multidrug efflux transporter AcrB TolC docking domain, DN and DC subdomains"/>
    <property type="match status" value="2"/>
</dbReference>
<keyword evidence="3" id="KW-1185">Reference proteome</keyword>
<evidence type="ECO:0000313" key="3">
    <source>
        <dbReference type="Proteomes" id="UP000436522"/>
    </source>
</evidence>
<feature type="transmembrane region" description="Helical" evidence="1">
    <location>
        <begin position="12"/>
        <end position="30"/>
    </location>
</feature>
<keyword evidence="1" id="KW-1133">Transmembrane helix</keyword>
<feature type="transmembrane region" description="Helical" evidence="1">
    <location>
        <begin position="919"/>
        <end position="943"/>
    </location>
</feature>
<feature type="transmembrane region" description="Helical" evidence="1">
    <location>
        <begin position="868"/>
        <end position="886"/>
    </location>
</feature>
<feature type="transmembrane region" description="Helical" evidence="1">
    <location>
        <begin position="454"/>
        <end position="473"/>
    </location>
</feature>
<feature type="transmembrane region" description="Helical" evidence="1">
    <location>
        <begin position="325"/>
        <end position="343"/>
    </location>
</feature>
<keyword evidence="1" id="KW-0812">Transmembrane</keyword>
<dbReference type="EMBL" id="BLIV01000010">
    <property type="protein sequence ID" value="GFE52227.1"/>
    <property type="molecule type" value="Genomic_DNA"/>
</dbReference>
<dbReference type="GO" id="GO:0005886">
    <property type="term" value="C:plasma membrane"/>
    <property type="evidence" value="ECO:0007669"/>
    <property type="project" value="TreeGrafter"/>
</dbReference>
<feature type="transmembrane region" description="Helical" evidence="1">
    <location>
        <begin position="995"/>
        <end position="1020"/>
    </location>
</feature>
<feature type="transmembrane region" description="Helical" evidence="1">
    <location>
        <begin position="964"/>
        <end position="983"/>
    </location>
</feature>
<dbReference type="InterPro" id="IPR027463">
    <property type="entry name" value="AcrB_DN_DC_subdom"/>
</dbReference>
<keyword evidence="1" id="KW-0472">Membrane</keyword>
<dbReference type="SUPFAM" id="SSF82693">
    <property type="entry name" value="Multidrug efflux transporter AcrB pore domain, PN1, PN2, PC1 and PC2 subdomains"/>
    <property type="match status" value="1"/>
</dbReference>
<dbReference type="PRINTS" id="PR00702">
    <property type="entry name" value="ACRIFLAVINRP"/>
</dbReference>